<proteinExistence type="predicted"/>
<accession>X1S9T3</accession>
<dbReference type="EMBL" id="BARW01005143">
    <property type="protein sequence ID" value="GAI75876.1"/>
    <property type="molecule type" value="Genomic_DNA"/>
</dbReference>
<dbReference type="AlphaFoldDB" id="X1S9T3"/>
<sequence length="41" mass="4928">MSLLTKNRTKNYPIYLVIKLDKSNRGFITNRVRKWETDGEK</sequence>
<organism evidence="1">
    <name type="scientific">marine sediment metagenome</name>
    <dbReference type="NCBI Taxonomy" id="412755"/>
    <lineage>
        <taxon>unclassified sequences</taxon>
        <taxon>metagenomes</taxon>
        <taxon>ecological metagenomes</taxon>
    </lineage>
</organism>
<protein>
    <submittedName>
        <fullName evidence="1">Uncharacterized protein</fullName>
    </submittedName>
</protein>
<name>X1S9T3_9ZZZZ</name>
<gene>
    <name evidence="1" type="ORF">S12H4_11449</name>
</gene>
<comment type="caution">
    <text evidence="1">The sequence shown here is derived from an EMBL/GenBank/DDBJ whole genome shotgun (WGS) entry which is preliminary data.</text>
</comment>
<reference evidence="1" key="1">
    <citation type="journal article" date="2014" name="Front. Microbiol.">
        <title>High frequency of phylogenetically diverse reductive dehalogenase-homologous genes in deep subseafloor sedimentary metagenomes.</title>
        <authorList>
            <person name="Kawai M."/>
            <person name="Futagami T."/>
            <person name="Toyoda A."/>
            <person name="Takaki Y."/>
            <person name="Nishi S."/>
            <person name="Hori S."/>
            <person name="Arai W."/>
            <person name="Tsubouchi T."/>
            <person name="Morono Y."/>
            <person name="Uchiyama I."/>
            <person name="Ito T."/>
            <person name="Fujiyama A."/>
            <person name="Inagaki F."/>
            <person name="Takami H."/>
        </authorList>
    </citation>
    <scope>NUCLEOTIDE SEQUENCE</scope>
    <source>
        <strain evidence="1">Expedition CK06-06</strain>
    </source>
</reference>
<evidence type="ECO:0000313" key="1">
    <source>
        <dbReference type="EMBL" id="GAI75876.1"/>
    </source>
</evidence>